<sequence>MTKEHTASVSYLAFGDSLTQGVGAASPNQHWVSQYFNHLRISDHCTYRNFGISGMTSTELFTLLNIPSLSRLIPQSTHISITTGGCDFIHLYESGSLSLKNLFQTIRKVQTQVEQILNIIRTQAPNAVVHLLGFYVPIPAYKLGEKQASWFVQTMNKCYERICNKYQIYMINPFDTFYHRFDYFCDEVHPNQSGYDEIAKLFVNSIQKNKTPFVMKS</sequence>
<dbReference type="InterPro" id="IPR036514">
    <property type="entry name" value="SGNH_hydro_sf"/>
</dbReference>
<organism evidence="2 3">
    <name type="scientific">Thermoflavimicrobium daqui</name>
    <dbReference type="NCBI Taxonomy" id="2137476"/>
    <lineage>
        <taxon>Bacteria</taxon>
        <taxon>Bacillati</taxon>
        <taxon>Bacillota</taxon>
        <taxon>Bacilli</taxon>
        <taxon>Bacillales</taxon>
        <taxon>Thermoactinomycetaceae</taxon>
        <taxon>Thermoflavimicrobium</taxon>
    </lineage>
</organism>
<dbReference type="Pfam" id="PF13472">
    <property type="entry name" value="Lipase_GDSL_2"/>
    <property type="match status" value="1"/>
</dbReference>
<proteinExistence type="predicted"/>
<dbReference type="Proteomes" id="UP000251213">
    <property type="component" value="Unassembled WGS sequence"/>
</dbReference>
<evidence type="ECO:0000259" key="1">
    <source>
        <dbReference type="Pfam" id="PF13472"/>
    </source>
</evidence>
<name>A0A364K3R9_9BACL</name>
<keyword evidence="3" id="KW-1185">Reference proteome</keyword>
<evidence type="ECO:0000313" key="2">
    <source>
        <dbReference type="EMBL" id="RAL24028.1"/>
    </source>
</evidence>
<dbReference type="OrthoDB" id="26855at2"/>
<dbReference type="AlphaFoldDB" id="A0A364K3R9"/>
<reference evidence="2 3" key="1">
    <citation type="submission" date="2018-06" db="EMBL/GenBank/DDBJ databases">
        <title>Thermoflavimicrobium daqus sp. nov., a thermophilic microbe isolated from Moutai-flavour Daqu.</title>
        <authorList>
            <person name="Wang X."/>
            <person name="Zhou H."/>
        </authorList>
    </citation>
    <scope>NUCLEOTIDE SEQUENCE [LARGE SCALE GENOMIC DNA]</scope>
    <source>
        <strain evidence="2 3">FBKL4.011</strain>
    </source>
</reference>
<dbReference type="EMBL" id="QJKK01000005">
    <property type="protein sequence ID" value="RAL24028.1"/>
    <property type="molecule type" value="Genomic_DNA"/>
</dbReference>
<dbReference type="InterPro" id="IPR013830">
    <property type="entry name" value="SGNH_hydro"/>
</dbReference>
<dbReference type="SUPFAM" id="SSF52266">
    <property type="entry name" value="SGNH hydrolase"/>
    <property type="match status" value="1"/>
</dbReference>
<dbReference type="Gene3D" id="3.40.50.1110">
    <property type="entry name" value="SGNH hydrolase"/>
    <property type="match status" value="1"/>
</dbReference>
<evidence type="ECO:0000313" key="3">
    <source>
        <dbReference type="Proteomes" id="UP000251213"/>
    </source>
</evidence>
<accession>A0A364K3R9</accession>
<reference evidence="2 3" key="2">
    <citation type="submission" date="2018-06" db="EMBL/GenBank/DDBJ databases">
        <authorList>
            <person name="Zhirakovskaya E."/>
        </authorList>
    </citation>
    <scope>NUCLEOTIDE SEQUENCE [LARGE SCALE GENOMIC DNA]</scope>
    <source>
        <strain evidence="2 3">FBKL4.011</strain>
    </source>
</reference>
<protein>
    <recommendedName>
        <fullName evidence="1">SGNH hydrolase-type esterase domain-containing protein</fullName>
    </recommendedName>
</protein>
<gene>
    <name evidence="2" type="ORF">DL897_10000</name>
</gene>
<feature type="domain" description="SGNH hydrolase-type esterase" evidence="1">
    <location>
        <begin position="13"/>
        <end position="196"/>
    </location>
</feature>
<comment type="caution">
    <text evidence="2">The sequence shown here is derived from an EMBL/GenBank/DDBJ whole genome shotgun (WGS) entry which is preliminary data.</text>
</comment>
<dbReference type="RefSeq" id="WP_113659020.1">
    <property type="nucleotide sequence ID" value="NZ_KZ845667.1"/>
</dbReference>